<protein>
    <submittedName>
        <fullName evidence="1">Copper chaperone PCu(A)C</fullName>
    </submittedName>
</protein>
<dbReference type="EMBL" id="JBHRXV010000006">
    <property type="protein sequence ID" value="MFC3712584.1"/>
    <property type="molecule type" value="Genomic_DNA"/>
</dbReference>
<dbReference type="PANTHER" id="PTHR36302">
    <property type="entry name" value="BLR7088 PROTEIN"/>
    <property type="match status" value="1"/>
</dbReference>
<gene>
    <name evidence="1" type="ORF">ACFOMD_08385</name>
</gene>
<name>A0ABV7XBB2_9SPHN</name>
<dbReference type="Pfam" id="PF04314">
    <property type="entry name" value="PCuAC"/>
    <property type="match status" value="1"/>
</dbReference>
<accession>A0ABV7XBB2</accession>
<sequence>MTSTKNLGAIAVAVAVLLLGAALVTGRLAHSAPAKIAIIGALVRLPVVPGRPAAGHFILNGGAKPDRLLSVAAPIARIEMHKTVMANGAMRMTPMEMVDVPAGKAIRFKPGGKHLMLFGLPASVKPGDELTLTFTFEKAGAIPVTAVAQSATDDSHAHH</sequence>
<dbReference type="PANTHER" id="PTHR36302:SF1">
    <property type="entry name" value="COPPER CHAPERONE PCU(A)C"/>
    <property type="match status" value="1"/>
</dbReference>
<dbReference type="Gene3D" id="2.60.40.1890">
    <property type="entry name" value="PCu(A)C copper chaperone"/>
    <property type="match status" value="1"/>
</dbReference>
<reference evidence="2" key="1">
    <citation type="journal article" date="2019" name="Int. J. Syst. Evol. Microbiol.">
        <title>The Global Catalogue of Microorganisms (GCM) 10K type strain sequencing project: providing services to taxonomists for standard genome sequencing and annotation.</title>
        <authorList>
            <consortium name="The Broad Institute Genomics Platform"/>
            <consortium name="The Broad Institute Genome Sequencing Center for Infectious Disease"/>
            <person name="Wu L."/>
            <person name="Ma J."/>
        </authorList>
    </citation>
    <scope>NUCLEOTIDE SEQUENCE [LARGE SCALE GENOMIC DNA]</scope>
    <source>
        <strain evidence="2">KCTC 42644</strain>
    </source>
</reference>
<dbReference type="InterPro" id="IPR036182">
    <property type="entry name" value="PCuAC_sf"/>
</dbReference>
<dbReference type="InterPro" id="IPR007410">
    <property type="entry name" value="LpqE-like"/>
</dbReference>
<dbReference type="InterPro" id="IPR058248">
    <property type="entry name" value="Lxx211020-like"/>
</dbReference>
<dbReference type="SUPFAM" id="SSF110087">
    <property type="entry name" value="DR1885-like metal-binding protein"/>
    <property type="match status" value="1"/>
</dbReference>
<organism evidence="1 2">
    <name type="scientific">Sphingoaurantiacus capsulatus</name>
    <dbReference type="NCBI Taxonomy" id="1771310"/>
    <lineage>
        <taxon>Bacteria</taxon>
        <taxon>Pseudomonadati</taxon>
        <taxon>Pseudomonadota</taxon>
        <taxon>Alphaproteobacteria</taxon>
        <taxon>Sphingomonadales</taxon>
        <taxon>Sphingosinicellaceae</taxon>
        <taxon>Sphingoaurantiacus</taxon>
    </lineage>
</organism>
<evidence type="ECO:0000313" key="2">
    <source>
        <dbReference type="Proteomes" id="UP001595615"/>
    </source>
</evidence>
<evidence type="ECO:0000313" key="1">
    <source>
        <dbReference type="EMBL" id="MFC3712584.1"/>
    </source>
</evidence>
<proteinExistence type="predicted"/>
<dbReference type="RefSeq" id="WP_380859767.1">
    <property type="nucleotide sequence ID" value="NZ_JBHRXV010000006.1"/>
</dbReference>
<keyword evidence="2" id="KW-1185">Reference proteome</keyword>
<comment type="caution">
    <text evidence="1">The sequence shown here is derived from an EMBL/GenBank/DDBJ whole genome shotgun (WGS) entry which is preliminary data.</text>
</comment>
<dbReference type="Proteomes" id="UP001595615">
    <property type="component" value="Unassembled WGS sequence"/>
</dbReference>